<name>A0AAE2C0Y1_9LAMI</name>
<dbReference type="EMBL" id="JACGWL010000004">
    <property type="protein sequence ID" value="KAK4404991.1"/>
    <property type="molecule type" value="Genomic_DNA"/>
</dbReference>
<dbReference type="Pfam" id="PF04788">
    <property type="entry name" value="DUF620"/>
    <property type="match status" value="1"/>
</dbReference>
<dbReference type="InterPro" id="IPR006873">
    <property type="entry name" value="DUF620"/>
</dbReference>
<evidence type="ECO:0000313" key="2">
    <source>
        <dbReference type="Proteomes" id="UP001289374"/>
    </source>
</evidence>
<sequence length="340" mass="37605">MNRRLAPVSEEPISEDNSTITSTFKKSQTWRNWLTLTLTLFHKKSDLKILLSVVSSSAQYIIQHFTAATGCRKLEGVVKNMYATGKVAMGMVDELSSAAGASNISGPSQQKGCFVIWQMVPNKWLIELVVGGHKVVAGSDGNVAWRHTPWLAAHAAKGGVRPLRRALQAIAISSIFSTAEYMGEKQISGIDCFVLKLSAEQADLAERSDSTAEMIKHVTLGYFSQRSGLLVCLEDSYLTRIQTPGSRPTYWETTMSTKVEDYRSVEGIMIAHSGQSSVIITRFGDNLRAGAGVTRMEETYAIDDLAFNVPGLSVDSFIPPQELQKDYPQQNLDWRWPLHQ</sequence>
<keyword evidence="2" id="KW-1185">Reference proteome</keyword>
<protein>
    <submittedName>
        <fullName evidence="1">Uncharacterized protein</fullName>
    </submittedName>
</protein>
<reference evidence="1" key="1">
    <citation type="submission" date="2020-06" db="EMBL/GenBank/DDBJ databases">
        <authorList>
            <person name="Li T."/>
            <person name="Hu X."/>
            <person name="Zhang T."/>
            <person name="Song X."/>
            <person name="Zhang H."/>
            <person name="Dai N."/>
            <person name="Sheng W."/>
            <person name="Hou X."/>
            <person name="Wei L."/>
        </authorList>
    </citation>
    <scope>NUCLEOTIDE SEQUENCE</scope>
    <source>
        <strain evidence="1">K16</strain>
        <tissue evidence="1">Leaf</tissue>
    </source>
</reference>
<comment type="caution">
    <text evidence="1">The sequence shown here is derived from an EMBL/GenBank/DDBJ whole genome shotgun (WGS) entry which is preliminary data.</text>
</comment>
<dbReference type="AlphaFoldDB" id="A0AAE2C0Y1"/>
<reference evidence="1" key="2">
    <citation type="journal article" date="2024" name="Plant">
        <title>Genomic evolution and insights into agronomic trait innovations of Sesamum species.</title>
        <authorList>
            <person name="Miao H."/>
            <person name="Wang L."/>
            <person name="Qu L."/>
            <person name="Liu H."/>
            <person name="Sun Y."/>
            <person name="Le M."/>
            <person name="Wang Q."/>
            <person name="Wei S."/>
            <person name="Zheng Y."/>
            <person name="Lin W."/>
            <person name="Duan Y."/>
            <person name="Cao H."/>
            <person name="Xiong S."/>
            <person name="Wang X."/>
            <person name="Wei L."/>
            <person name="Li C."/>
            <person name="Ma Q."/>
            <person name="Ju M."/>
            <person name="Zhao R."/>
            <person name="Li G."/>
            <person name="Mu C."/>
            <person name="Tian Q."/>
            <person name="Mei H."/>
            <person name="Zhang T."/>
            <person name="Gao T."/>
            <person name="Zhang H."/>
        </authorList>
    </citation>
    <scope>NUCLEOTIDE SEQUENCE</scope>
    <source>
        <strain evidence="1">K16</strain>
    </source>
</reference>
<evidence type="ECO:0000313" key="1">
    <source>
        <dbReference type="EMBL" id="KAK4404991.1"/>
    </source>
</evidence>
<proteinExistence type="predicted"/>
<accession>A0AAE2C0Y1</accession>
<organism evidence="1 2">
    <name type="scientific">Sesamum angolense</name>
    <dbReference type="NCBI Taxonomy" id="2727404"/>
    <lineage>
        <taxon>Eukaryota</taxon>
        <taxon>Viridiplantae</taxon>
        <taxon>Streptophyta</taxon>
        <taxon>Embryophyta</taxon>
        <taxon>Tracheophyta</taxon>
        <taxon>Spermatophyta</taxon>
        <taxon>Magnoliopsida</taxon>
        <taxon>eudicotyledons</taxon>
        <taxon>Gunneridae</taxon>
        <taxon>Pentapetalae</taxon>
        <taxon>asterids</taxon>
        <taxon>lamiids</taxon>
        <taxon>Lamiales</taxon>
        <taxon>Pedaliaceae</taxon>
        <taxon>Sesamum</taxon>
    </lineage>
</organism>
<dbReference type="Proteomes" id="UP001289374">
    <property type="component" value="Unassembled WGS sequence"/>
</dbReference>
<gene>
    <name evidence="1" type="ORF">Sango_0867700</name>
</gene>
<dbReference type="PANTHER" id="PTHR31300">
    <property type="entry name" value="LIPASE"/>
    <property type="match status" value="1"/>
</dbReference>
<dbReference type="PANTHER" id="PTHR31300:SF3">
    <property type="entry name" value="GB|AAD30234.1"/>
    <property type="match status" value="1"/>
</dbReference>